<keyword evidence="6" id="KW-1185">Reference proteome</keyword>
<dbReference type="PROSITE" id="PS50043">
    <property type="entry name" value="HTH_LUXR_2"/>
    <property type="match status" value="1"/>
</dbReference>
<dbReference type="InterPro" id="IPR016032">
    <property type="entry name" value="Sig_transdc_resp-reg_C-effctor"/>
</dbReference>
<dbReference type="PANTHER" id="PTHR43214:SF42">
    <property type="entry name" value="TRANSCRIPTIONAL REGULATORY PROTEIN DESR"/>
    <property type="match status" value="1"/>
</dbReference>
<evidence type="ECO:0000313" key="6">
    <source>
        <dbReference type="Proteomes" id="UP000032458"/>
    </source>
</evidence>
<dbReference type="GO" id="GO:0000160">
    <property type="term" value="P:phosphorelay signal transduction system"/>
    <property type="evidence" value="ECO:0007669"/>
    <property type="project" value="InterPro"/>
</dbReference>
<dbReference type="PROSITE" id="PS50110">
    <property type="entry name" value="RESPONSE_REGULATORY"/>
    <property type="match status" value="1"/>
</dbReference>
<dbReference type="GO" id="GO:0003677">
    <property type="term" value="F:DNA binding"/>
    <property type="evidence" value="ECO:0007669"/>
    <property type="project" value="UniProtKB-KW"/>
</dbReference>
<reference evidence="5 6" key="1">
    <citation type="submission" date="2014-09" db="EMBL/GenBank/DDBJ databases">
        <title>Draft genome sequence of Streptomyces natalensis ATCC 27448, producer of the antifungal pimaricin.</title>
        <authorList>
            <person name="Mendes M.V."/>
            <person name="Beites T."/>
            <person name="Pires S."/>
            <person name="Santos C.L."/>
            <person name="Moradas-Ferreira P."/>
        </authorList>
    </citation>
    <scope>NUCLEOTIDE SEQUENCE [LARGE SCALE GENOMIC DNA]</scope>
    <source>
        <strain evidence="5 6">ATCC 27448</strain>
    </source>
</reference>
<dbReference type="SMART" id="SM00421">
    <property type="entry name" value="HTH_LUXR"/>
    <property type="match status" value="1"/>
</dbReference>
<dbReference type="Proteomes" id="UP000032458">
    <property type="component" value="Unassembled WGS sequence"/>
</dbReference>
<dbReference type="InterPro" id="IPR039420">
    <property type="entry name" value="WalR-like"/>
</dbReference>
<dbReference type="EMBL" id="JRKI01000061">
    <property type="protein sequence ID" value="KIZ14261.1"/>
    <property type="molecule type" value="Genomic_DNA"/>
</dbReference>
<sequence>MTDPDGERPAPCVRLLLAEDQSMVREALAALLSLEPDLEVVAQAARGDEVLPAARAHPVDVALLDIEMPGGNGLDAAAALRAEFPGLKLVILTTFGRPGYLRRAMEAGADAFLVKDAPAARLADAIRRVLRGERVIDPALAATALADGASPLTERERDVLRLADGATNAEIAAALHLSQGTVRNYLSLAIQKTGVRNRAEAVRTARDKGWL</sequence>
<dbReference type="InterPro" id="IPR001789">
    <property type="entry name" value="Sig_transdc_resp-reg_receiver"/>
</dbReference>
<evidence type="ECO:0000259" key="4">
    <source>
        <dbReference type="PROSITE" id="PS50110"/>
    </source>
</evidence>
<organism evidence="5 6">
    <name type="scientific">Streptomyces natalensis ATCC 27448</name>
    <dbReference type="NCBI Taxonomy" id="1240678"/>
    <lineage>
        <taxon>Bacteria</taxon>
        <taxon>Bacillati</taxon>
        <taxon>Actinomycetota</taxon>
        <taxon>Actinomycetes</taxon>
        <taxon>Kitasatosporales</taxon>
        <taxon>Streptomycetaceae</taxon>
        <taxon>Streptomyces</taxon>
    </lineage>
</organism>
<proteinExistence type="predicted"/>
<keyword evidence="1" id="KW-0238">DNA-binding</keyword>
<accession>A0A0D7CE31</accession>
<evidence type="ECO:0000259" key="3">
    <source>
        <dbReference type="PROSITE" id="PS50043"/>
    </source>
</evidence>
<dbReference type="CDD" id="cd19930">
    <property type="entry name" value="REC_DesR-like"/>
    <property type="match status" value="1"/>
</dbReference>
<gene>
    <name evidence="5" type="ORF">SNA_34710</name>
</gene>
<dbReference type="SUPFAM" id="SSF52172">
    <property type="entry name" value="CheY-like"/>
    <property type="match status" value="1"/>
</dbReference>
<dbReference type="GO" id="GO:0006355">
    <property type="term" value="P:regulation of DNA-templated transcription"/>
    <property type="evidence" value="ECO:0007669"/>
    <property type="project" value="InterPro"/>
</dbReference>
<dbReference type="Pfam" id="PF00072">
    <property type="entry name" value="Response_reg"/>
    <property type="match status" value="1"/>
</dbReference>
<dbReference type="PANTHER" id="PTHR43214">
    <property type="entry name" value="TWO-COMPONENT RESPONSE REGULATOR"/>
    <property type="match status" value="1"/>
</dbReference>
<feature type="domain" description="HTH luxR-type" evidence="3">
    <location>
        <begin position="145"/>
        <end position="209"/>
    </location>
</feature>
<comment type="caution">
    <text evidence="5">The sequence shown here is derived from an EMBL/GenBank/DDBJ whole genome shotgun (WGS) entry which is preliminary data.</text>
</comment>
<feature type="domain" description="Response regulatory" evidence="4">
    <location>
        <begin position="14"/>
        <end position="130"/>
    </location>
</feature>
<feature type="modified residue" description="4-aspartylphosphate" evidence="2">
    <location>
        <position position="65"/>
    </location>
</feature>
<name>A0A0D7CE31_9ACTN</name>
<evidence type="ECO:0000256" key="1">
    <source>
        <dbReference type="ARBA" id="ARBA00023125"/>
    </source>
</evidence>
<dbReference type="Gene3D" id="3.40.50.2300">
    <property type="match status" value="1"/>
</dbReference>
<evidence type="ECO:0000256" key="2">
    <source>
        <dbReference type="PROSITE-ProRule" id="PRU00169"/>
    </source>
</evidence>
<dbReference type="SUPFAM" id="SSF46894">
    <property type="entry name" value="C-terminal effector domain of the bipartite response regulators"/>
    <property type="match status" value="1"/>
</dbReference>
<dbReference type="Pfam" id="PF00196">
    <property type="entry name" value="GerE"/>
    <property type="match status" value="1"/>
</dbReference>
<keyword evidence="2" id="KW-0597">Phosphoprotein</keyword>
<dbReference type="PATRIC" id="fig|1240678.4.peg.7393"/>
<evidence type="ECO:0000313" key="5">
    <source>
        <dbReference type="EMBL" id="KIZ14261.1"/>
    </source>
</evidence>
<dbReference type="RefSeq" id="WP_030065909.1">
    <property type="nucleotide sequence ID" value="NZ_JRKI01000061.1"/>
</dbReference>
<dbReference type="InterPro" id="IPR000792">
    <property type="entry name" value="Tscrpt_reg_LuxR_C"/>
</dbReference>
<dbReference type="CDD" id="cd06170">
    <property type="entry name" value="LuxR_C_like"/>
    <property type="match status" value="1"/>
</dbReference>
<dbReference type="SMART" id="SM00448">
    <property type="entry name" value="REC"/>
    <property type="match status" value="1"/>
</dbReference>
<dbReference type="AlphaFoldDB" id="A0A0D7CE31"/>
<protein>
    <submittedName>
        <fullName evidence="5">MerR family transcriptional regulator</fullName>
    </submittedName>
</protein>
<dbReference type="InterPro" id="IPR011006">
    <property type="entry name" value="CheY-like_superfamily"/>
</dbReference>